<dbReference type="EMBL" id="CM047582">
    <property type="protein sequence ID" value="KAI9915948.1"/>
    <property type="molecule type" value="Genomic_DNA"/>
</dbReference>
<sequence length="185" mass="20458">MKDHFYIYRVEYAASGVSVAIFTVDTNDADVHAAHLVCFQCNGYSNNAGDCNNVSGGDKFCCGGDTAMYDACMAKFTEWADDFRAQLAEQVKQANATWNIVNSHYSTYPHFFKKGMKKWFDVLRGSDVQVWVNGHTHSAQHDYSESLGIHFLLSGNGGGIQHDPAIPIPDYAASYVQSMWGYGGN</sequence>
<dbReference type="Proteomes" id="UP001163321">
    <property type="component" value="Chromosome 3"/>
</dbReference>
<protein>
    <submittedName>
        <fullName evidence="1">Uncharacterized protein</fullName>
    </submittedName>
</protein>
<reference evidence="1 2" key="1">
    <citation type="journal article" date="2022" name="bioRxiv">
        <title>The genome of the oomycete Peronosclerospora sorghi, a cosmopolitan pathogen of maize and sorghum, is inflated with dispersed pseudogenes.</title>
        <authorList>
            <person name="Fletcher K."/>
            <person name="Martin F."/>
            <person name="Isakeit T."/>
            <person name="Cavanaugh K."/>
            <person name="Magill C."/>
            <person name="Michelmore R."/>
        </authorList>
    </citation>
    <scope>NUCLEOTIDE SEQUENCE [LARGE SCALE GENOMIC DNA]</scope>
    <source>
        <strain evidence="1">P6</strain>
    </source>
</reference>
<organism evidence="1 2">
    <name type="scientific">Peronosclerospora sorghi</name>
    <dbReference type="NCBI Taxonomy" id="230839"/>
    <lineage>
        <taxon>Eukaryota</taxon>
        <taxon>Sar</taxon>
        <taxon>Stramenopiles</taxon>
        <taxon>Oomycota</taxon>
        <taxon>Peronosporomycetes</taxon>
        <taxon>Peronosporales</taxon>
        <taxon>Peronosporaceae</taxon>
        <taxon>Peronosclerospora</taxon>
    </lineage>
</organism>
<evidence type="ECO:0000313" key="2">
    <source>
        <dbReference type="Proteomes" id="UP001163321"/>
    </source>
</evidence>
<evidence type="ECO:0000313" key="1">
    <source>
        <dbReference type="EMBL" id="KAI9915948.1"/>
    </source>
</evidence>
<proteinExistence type="predicted"/>
<keyword evidence="2" id="KW-1185">Reference proteome</keyword>
<comment type="caution">
    <text evidence="1">The sequence shown here is derived from an EMBL/GenBank/DDBJ whole genome shotgun (WGS) entry which is preliminary data.</text>
</comment>
<gene>
    <name evidence="1" type="ORF">PsorP6_006943</name>
</gene>
<accession>A0ACC0WDD3</accession>
<name>A0ACC0WDD3_9STRA</name>